<dbReference type="GO" id="GO:0009425">
    <property type="term" value="C:bacterial-type flagellum basal body"/>
    <property type="evidence" value="ECO:0007669"/>
    <property type="project" value="UniProtKB-SubCell"/>
</dbReference>
<evidence type="ECO:0000256" key="6">
    <source>
        <dbReference type="ARBA" id="ARBA00023143"/>
    </source>
</evidence>
<keyword evidence="11" id="KW-0966">Cell projection</keyword>
<dbReference type="InterPro" id="IPR010810">
    <property type="entry name" value="Flagellin_hook_IN_motif"/>
</dbReference>
<name>A0A560LNC8_9BRAD</name>
<dbReference type="GO" id="GO:0044780">
    <property type="term" value="P:bacterial-type flagellum assembly"/>
    <property type="evidence" value="ECO:0007669"/>
    <property type="project" value="InterPro"/>
</dbReference>
<dbReference type="PANTHER" id="PTHR30033:SF1">
    <property type="entry name" value="FLAGELLAR HOOK-ASSOCIATED PROTEIN 1"/>
    <property type="match status" value="1"/>
</dbReference>
<dbReference type="GO" id="GO:0005198">
    <property type="term" value="F:structural molecule activity"/>
    <property type="evidence" value="ECO:0007669"/>
    <property type="project" value="UniProtKB-UniRule"/>
</dbReference>
<dbReference type="InterPro" id="IPR002371">
    <property type="entry name" value="FlgK"/>
</dbReference>
<dbReference type="Pfam" id="PF00460">
    <property type="entry name" value="Flg_bb_rod"/>
    <property type="match status" value="1"/>
</dbReference>
<dbReference type="Pfam" id="PF07196">
    <property type="entry name" value="Flagellin_IN"/>
    <property type="match status" value="1"/>
</dbReference>
<sequence>MSSLDIARSIAFSGLSATQVQISIASANISNADTKGYTEKTANQSSSVTSGVGTGVTITGISSSVDKLLLKSLVGADSDLGAADTNNNYLTELQQLYGSTSSGDSSTTGTSLANTLAAFESALSSLASTPSSASLQSNAVSALNAVTTQLQQTSSGIQKLRADADQDIASSVSGINSDLQQISDLNKQIKQEAAAGQPTADLEDQRNSALQDLASQMNVSYFTNSSGDLQVYSGSGQALVDSTAHPLSYTPTSNVTASTTYVAGSATSGFSGITVNGVDITSQITSGKVNALIGLRDQTLPAAQSQLDELAQQFAASVNAVSNQGTSVPPPAGLTGTATVSNATPLSATGTVRIAVADKSGNLVSYQDLNLASYTTVGALATAINGISGVSASVDANGHLTISATGSGNSIAINEMTSSVGSSGEGFSDYFGLNDLITGASASTIAVRGDILSGTAALPTSTLDASSTLTVGNSVLSAGSATVVNALSSALTGSTNFAMAGGLGATTGSFTDYAAAIVANVAGKATQASATYTAKQTAQSTYASSLSSQSGVNIDQESANLSALQNKYAAASQIITAINAMFSALMTAMSAA</sequence>
<dbReference type="SUPFAM" id="SSF64518">
    <property type="entry name" value="Phase 1 flagellin"/>
    <property type="match status" value="1"/>
</dbReference>
<evidence type="ECO:0000256" key="2">
    <source>
        <dbReference type="ARBA" id="ARBA00004613"/>
    </source>
</evidence>
<accession>A0A560LNC8</accession>
<comment type="subcellular location">
    <subcellularLocation>
        <location evidence="1">Bacterial flagellum basal body</location>
    </subcellularLocation>
    <subcellularLocation>
        <location evidence="2 7">Secreted</location>
    </subcellularLocation>
</comment>
<keyword evidence="11" id="KW-0282">Flagellum</keyword>
<comment type="caution">
    <text evidence="11">The sequence shown here is derived from an EMBL/GenBank/DDBJ whole genome shotgun (WGS) entry which is preliminary data.</text>
</comment>
<evidence type="ECO:0000256" key="5">
    <source>
        <dbReference type="ARBA" id="ARBA00022525"/>
    </source>
</evidence>
<dbReference type="Pfam" id="PF22638">
    <property type="entry name" value="FlgK_D1"/>
    <property type="match status" value="1"/>
</dbReference>
<evidence type="ECO:0000313" key="12">
    <source>
        <dbReference type="Proteomes" id="UP000321304"/>
    </source>
</evidence>
<proteinExistence type="inferred from homology"/>
<evidence type="ECO:0000259" key="10">
    <source>
        <dbReference type="Pfam" id="PF22638"/>
    </source>
</evidence>
<dbReference type="InterPro" id="IPR010930">
    <property type="entry name" value="Flg_bb/hook_C_dom"/>
</dbReference>
<comment type="similarity">
    <text evidence="3 7">Belongs to the flagella basal body rod proteins family.</text>
</comment>
<evidence type="ECO:0000256" key="1">
    <source>
        <dbReference type="ARBA" id="ARBA00004117"/>
    </source>
</evidence>
<evidence type="ECO:0000256" key="4">
    <source>
        <dbReference type="ARBA" id="ARBA00016244"/>
    </source>
</evidence>
<dbReference type="RefSeq" id="WP_146987498.1">
    <property type="nucleotide sequence ID" value="NZ_VITY01000007.1"/>
</dbReference>
<feature type="domain" description="Flagellar basal body rod protein N-terminal" evidence="8">
    <location>
        <begin position="11"/>
        <end position="38"/>
    </location>
</feature>
<feature type="domain" description="Flagellar hook-associated protein FlgK helical" evidence="10">
    <location>
        <begin position="107"/>
        <end position="327"/>
    </location>
</feature>
<dbReference type="Proteomes" id="UP000321304">
    <property type="component" value="Unassembled WGS sequence"/>
</dbReference>
<dbReference type="InterPro" id="IPR053927">
    <property type="entry name" value="FlgK_helical"/>
</dbReference>
<keyword evidence="5 7" id="KW-0964">Secreted</keyword>
<gene>
    <name evidence="7" type="primary">flgK</name>
    <name evidence="11" type="ORF">FBZ93_10718</name>
</gene>
<evidence type="ECO:0000256" key="3">
    <source>
        <dbReference type="ARBA" id="ARBA00009677"/>
    </source>
</evidence>
<reference evidence="11 12" key="1">
    <citation type="submission" date="2019-06" db="EMBL/GenBank/DDBJ databases">
        <title>Genomic Encyclopedia of Type Strains, Phase IV (KMG-V): Genome sequencing to study the core and pangenomes of soil and plant-associated prokaryotes.</title>
        <authorList>
            <person name="Whitman W."/>
        </authorList>
    </citation>
    <scope>NUCLEOTIDE SEQUENCE [LARGE SCALE GENOMIC DNA]</scope>
    <source>
        <strain evidence="11 12">BR 10355</strain>
    </source>
</reference>
<organism evidence="11 12">
    <name type="scientific">Bradyrhizobium macuxiense</name>
    <dbReference type="NCBI Taxonomy" id="1755647"/>
    <lineage>
        <taxon>Bacteria</taxon>
        <taxon>Pseudomonadati</taxon>
        <taxon>Pseudomonadota</taxon>
        <taxon>Alphaproteobacteria</taxon>
        <taxon>Hyphomicrobiales</taxon>
        <taxon>Nitrobacteraceae</taxon>
        <taxon>Bradyrhizobium</taxon>
    </lineage>
</organism>
<evidence type="ECO:0000256" key="7">
    <source>
        <dbReference type="RuleBase" id="RU362065"/>
    </source>
</evidence>
<evidence type="ECO:0000259" key="9">
    <source>
        <dbReference type="Pfam" id="PF06429"/>
    </source>
</evidence>
<keyword evidence="11" id="KW-0969">Cilium</keyword>
<dbReference type="Pfam" id="PF06429">
    <property type="entry name" value="Flg_bbr_C"/>
    <property type="match status" value="1"/>
</dbReference>
<evidence type="ECO:0000259" key="8">
    <source>
        <dbReference type="Pfam" id="PF00460"/>
    </source>
</evidence>
<keyword evidence="12" id="KW-1185">Reference proteome</keyword>
<dbReference type="InterPro" id="IPR019776">
    <property type="entry name" value="Flagellar_basal_body_rod_CS"/>
</dbReference>
<dbReference type="AlphaFoldDB" id="A0A560LNC8"/>
<dbReference type="PROSITE" id="PS00588">
    <property type="entry name" value="FLAGELLA_BB_ROD"/>
    <property type="match status" value="1"/>
</dbReference>
<dbReference type="InterPro" id="IPR001444">
    <property type="entry name" value="Flag_bb_rod_N"/>
</dbReference>
<evidence type="ECO:0000313" key="11">
    <source>
        <dbReference type="EMBL" id="TWB96772.1"/>
    </source>
</evidence>
<dbReference type="GO" id="GO:0005576">
    <property type="term" value="C:extracellular region"/>
    <property type="evidence" value="ECO:0007669"/>
    <property type="project" value="UniProtKB-SubCell"/>
</dbReference>
<dbReference type="GO" id="GO:0009424">
    <property type="term" value="C:bacterial-type flagellum hook"/>
    <property type="evidence" value="ECO:0007669"/>
    <property type="project" value="UniProtKB-UniRule"/>
</dbReference>
<keyword evidence="6 7" id="KW-0975">Bacterial flagellum</keyword>
<dbReference type="PANTHER" id="PTHR30033">
    <property type="entry name" value="FLAGELLAR HOOK-ASSOCIATED PROTEIN 1"/>
    <property type="match status" value="1"/>
</dbReference>
<dbReference type="OrthoDB" id="7181295at2"/>
<dbReference type="STRING" id="1755647.AS156_15615"/>
<feature type="domain" description="Flagellar basal-body/hook protein C-terminal" evidence="9">
    <location>
        <begin position="548"/>
        <end position="586"/>
    </location>
</feature>
<protein>
    <recommendedName>
        <fullName evidence="4 7">Flagellar hook-associated protein 1</fullName>
        <shortName evidence="7">HAP1</shortName>
    </recommendedName>
</protein>
<dbReference type="NCBIfam" id="TIGR02492">
    <property type="entry name" value="flgK_ends"/>
    <property type="match status" value="1"/>
</dbReference>
<dbReference type="EMBL" id="VITY01000007">
    <property type="protein sequence ID" value="TWB96772.1"/>
    <property type="molecule type" value="Genomic_DNA"/>
</dbReference>
<dbReference type="PRINTS" id="PR01005">
    <property type="entry name" value="FLGHOOKAP1"/>
</dbReference>